<gene>
    <name evidence="3" type="ORF">E4634_08420</name>
</gene>
<dbReference type="SUPFAM" id="SSF54285">
    <property type="entry name" value="MoaD/ThiS"/>
    <property type="match status" value="1"/>
</dbReference>
<dbReference type="NCBIfam" id="NF002490">
    <property type="entry name" value="PRK01777.1"/>
    <property type="match status" value="1"/>
</dbReference>
<dbReference type="InterPro" id="IPR037021">
    <property type="entry name" value="RnfH_sf"/>
</dbReference>
<name>A0A4Z0M3Y7_9GAMM</name>
<evidence type="ECO:0000256" key="2">
    <source>
        <dbReference type="HAMAP-Rule" id="MF_00460"/>
    </source>
</evidence>
<dbReference type="PANTHER" id="PTHR37483:SF1">
    <property type="entry name" value="UPF0125 PROTEIN RATB"/>
    <property type="match status" value="1"/>
</dbReference>
<dbReference type="OrthoDB" id="9796575at2"/>
<evidence type="ECO:0000313" key="4">
    <source>
        <dbReference type="Proteomes" id="UP000298050"/>
    </source>
</evidence>
<dbReference type="AlphaFoldDB" id="A0A4Z0M3Y7"/>
<evidence type="ECO:0000256" key="1">
    <source>
        <dbReference type="ARBA" id="ARBA00010645"/>
    </source>
</evidence>
<dbReference type="EMBL" id="SRLE01000006">
    <property type="protein sequence ID" value="TGD74147.1"/>
    <property type="molecule type" value="Genomic_DNA"/>
</dbReference>
<evidence type="ECO:0000313" key="3">
    <source>
        <dbReference type="EMBL" id="TGD74147.1"/>
    </source>
</evidence>
<keyword evidence="4" id="KW-1185">Reference proteome</keyword>
<dbReference type="HAMAP" id="MF_00460">
    <property type="entry name" value="UPF0125_RnfH"/>
    <property type="match status" value="1"/>
</dbReference>
<dbReference type="Proteomes" id="UP000298050">
    <property type="component" value="Unassembled WGS sequence"/>
</dbReference>
<dbReference type="Gene3D" id="3.10.20.280">
    <property type="entry name" value="RnfH-like"/>
    <property type="match status" value="1"/>
</dbReference>
<dbReference type="Pfam" id="PF03658">
    <property type="entry name" value="Ub-RnfH"/>
    <property type="match status" value="1"/>
</dbReference>
<dbReference type="InterPro" id="IPR005346">
    <property type="entry name" value="RnfH"/>
</dbReference>
<reference evidence="3 4" key="1">
    <citation type="submission" date="2019-04" db="EMBL/GenBank/DDBJ databases">
        <title>Taxonomy of novel Haliea sp. from mangrove soil of West Coast of India.</title>
        <authorList>
            <person name="Verma A."/>
            <person name="Kumar P."/>
            <person name="Krishnamurthi S."/>
        </authorList>
    </citation>
    <scope>NUCLEOTIDE SEQUENCE [LARGE SCALE GENOMIC DNA]</scope>
    <source>
        <strain evidence="3 4">SAOS-164</strain>
    </source>
</reference>
<comment type="caution">
    <text evidence="3">The sequence shown here is derived from an EMBL/GenBank/DDBJ whole genome shotgun (WGS) entry which is preliminary data.</text>
</comment>
<sequence length="105" mass="11640">MSERPMIMVEVAYALPHKQAILSVAVPEGTSALEAARRSGILDKFEGIDLDNAKLGIFGKPVSPEQALREGDRVEIYRPLLADPKEVRKARAARSRERRAGKDEE</sequence>
<organism evidence="3 4">
    <name type="scientific">Mangrovimicrobium sediminis</name>
    <dbReference type="NCBI Taxonomy" id="2562682"/>
    <lineage>
        <taxon>Bacteria</taxon>
        <taxon>Pseudomonadati</taxon>
        <taxon>Pseudomonadota</taxon>
        <taxon>Gammaproteobacteria</taxon>
        <taxon>Cellvibrionales</taxon>
        <taxon>Halieaceae</taxon>
        <taxon>Mangrovimicrobium</taxon>
    </lineage>
</organism>
<dbReference type="RefSeq" id="WP_135442771.1">
    <property type="nucleotide sequence ID" value="NZ_SRLE01000006.1"/>
</dbReference>
<dbReference type="InterPro" id="IPR016155">
    <property type="entry name" value="Mopterin_synth/thiamin_S_b"/>
</dbReference>
<proteinExistence type="inferred from homology"/>
<comment type="similarity">
    <text evidence="1 2">Belongs to the UPF0125 (RnfH) family.</text>
</comment>
<dbReference type="PANTHER" id="PTHR37483">
    <property type="entry name" value="UPF0125 PROTEIN RATB"/>
    <property type="match status" value="1"/>
</dbReference>
<accession>A0A4Z0M3Y7</accession>
<protein>
    <recommendedName>
        <fullName evidence="2">UPF0125 protein E4634_08420</fullName>
    </recommendedName>
</protein>